<dbReference type="SMART" id="SM00174">
    <property type="entry name" value="RHO"/>
    <property type="match status" value="1"/>
</dbReference>
<dbReference type="SUPFAM" id="SSF52540">
    <property type="entry name" value="P-loop containing nucleoside triphosphate hydrolases"/>
    <property type="match status" value="1"/>
</dbReference>
<feature type="compositionally biased region" description="Polar residues" evidence="3">
    <location>
        <begin position="62"/>
        <end position="72"/>
    </location>
</feature>
<dbReference type="Proteomes" id="UP001174694">
    <property type="component" value="Unassembled WGS sequence"/>
</dbReference>
<dbReference type="PRINTS" id="PR00449">
    <property type="entry name" value="RASTRNSFRMNG"/>
</dbReference>
<evidence type="ECO:0000256" key="1">
    <source>
        <dbReference type="ARBA" id="ARBA00022741"/>
    </source>
</evidence>
<dbReference type="PROSITE" id="PS51419">
    <property type="entry name" value="RAB"/>
    <property type="match status" value="1"/>
</dbReference>
<accession>A0AA38R981</accession>
<feature type="compositionally biased region" description="Polar residues" evidence="3">
    <location>
        <begin position="27"/>
        <end position="51"/>
    </location>
</feature>
<dbReference type="InterPro" id="IPR027417">
    <property type="entry name" value="P-loop_NTPase"/>
</dbReference>
<evidence type="ECO:0000313" key="5">
    <source>
        <dbReference type="Proteomes" id="UP001174694"/>
    </source>
</evidence>
<dbReference type="Gene3D" id="3.40.50.300">
    <property type="entry name" value="P-loop containing nucleotide triphosphate hydrolases"/>
    <property type="match status" value="1"/>
</dbReference>
<evidence type="ECO:0000256" key="2">
    <source>
        <dbReference type="ARBA" id="ARBA00023134"/>
    </source>
</evidence>
<reference evidence="4" key="1">
    <citation type="submission" date="2022-07" db="EMBL/GenBank/DDBJ databases">
        <title>Fungi with potential for degradation of polypropylene.</title>
        <authorList>
            <person name="Gostincar C."/>
        </authorList>
    </citation>
    <scope>NUCLEOTIDE SEQUENCE</scope>
    <source>
        <strain evidence="4">EXF-13308</strain>
    </source>
</reference>
<dbReference type="Pfam" id="PF00071">
    <property type="entry name" value="Ras"/>
    <property type="match status" value="1"/>
</dbReference>
<dbReference type="GO" id="GO:0007264">
    <property type="term" value="P:small GTPase-mediated signal transduction"/>
    <property type="evidence" value="ECO:0007669"/>
    <property type="project" value="InterPro"/>
</dbReference>
<sequence>MPNPLAMNPINQGGPPPGAAGYDFSGVPNSGQGQGSNAVENSQFTFQNPSGHTPHWPFNPPVQETQQDTLDLNTPAGDENAFARNRKRSLGHDGSDNAPTSKQRRFSDIRSFTRRHSGAFQLPRPSTSSSTALKDITNVSKQFLGRVTPSNLLKRVNSMSSRSSRASSAQSFRLQFAFIGDQEAGKSSLIRQAISKEDHSSSINLVFEQSYTPTEFDMQTTKINNENYTANVELWDIPAHADNPHPLHLAWFDACIICFNVRDEKNLDSLIKWNNLCRVYCDGTPIFLVGLKKDTRPFAPSLRLRLLNEPVAVSLERGHAAAKEIGAVQYLECSSKTGEGVNTAFETILELTSHRKALTWRRCEERSVGKRVSDMLCLSRK</sequence>
<comment type="caution">
    <text evidence="4">The sequence shown here is derived from an EMBL/GenBank/DDBJ whole genome shotgun (WGS) entry which is preliminary data.</text>
</comment>
<dbReference type="PROSITE" id="PS51420">
    <property type="entry name" value="RHO"/>
    <property type="match status" value="1"/>
</dbReference>
<proteinExistence type="predicted"/>
<keyword evidence="1" id="KW-0547">Nucleotide-binding</keyword>
<dbReference type="EMBL" id="JANBVO010000029">
    <property type="protein sequence ID" value="KAJ9138668.1"/>
    <property type="molecule type" value="Genomic_DNA"/>
</dbReference>
<gene>
    <name evidence="4" type="ORF">NKR23_g8334</name>
</gene>
<dbReference type="GO" id="GO:0005525">
    <property type="term" value="F:GTP binding"/>
    <property type="evidence" value="ECO:0007669"/>
    <property type="project" value="UniProtKB-KW"/>
</dbReference>
<protein>
    <submittedName>
        <fullName evidence="4">Uncharacterized protein</fullName>
    </submittedName>
</protein>
<dbReference type="InterPro" id="IPR001806">
    <property type="entry name" value="Small_GTPase"/>
</dbReference>
<feature type="region of interest" description="Disordered" evidence="3">
    <location>
        <begin position="1"/>
        <end position="109"/>
    </location>
</feature>
<evidence type="ECO:0000256" key="3">
    <source>
        <dbReference type="SAM" id="MobiDB-lite"/>
    </source>
</evidence>
<dbReference type="PANTHER" id="PTHR24072">
    <property type="entry name" value="RHO FAMILY GTPASE"/>
    <property type="match status" value="1"/>
</dbReference>
<dbReference type="GO" id="GO:0003924">
    <property type="term" value="F:GTPase activity"/>
    <property type="evidence" value="ECO:0007669"/>
    <property type="project" value="InterPro"/>
</dbReference>
<dbReference type="SMART" id="SM00173">
    <property type="entry name" value="RAS"/>
    <property type="match status" value="1"/>
</dbReference>
<name>A0AA38R981_9PEZI</name>
<dbReference type="InterPro" id="IPR003578">
    <property type="entry name" value="Small_GTPase_Rho"/>
</dbReference>
<keyword evidence="2" id="KW-0342">GTP-binding</keyword>
<dbReference type="AlphaFoldDB" id="A0AA38R981"/>
<evidence type="ECO:0000313" key="4">
    <source>
        <dbReference type="EMBL" id="KAJ9138668.1"/>
    </source>
</evidence>
<dbReference type="SMART" id="SM00175">
    <property type="entry name" value="RAB"/>
    <property type="match status" value="1"/>
</dbReference>
<keyword evidence="5" id="KW-1185">Reference proteome</keyword>
<organism evidence="4 5">
    <name type="scientific">Pleurostoma richardsiae</name>
    <dbReference type="NCBI Taxonomy" id="41990"/>
    <lineage>
        <taxon>Eukaryota</taxon>
        <taxon>Fungi</taxon>
        <taxon>Dikarya</taxon>
        <taxon>Ascomycota</taxon>
        <taxon>Pezizomycotina</taxon>
        <taxon>Sordariomycetes</taxon>
        <taxon>Sordariomycetidae</taxon>
        <taxon>Calosphaeriales</taxon>
        <taxon>Pleurostomataceae</taxon>
        <taxon>Pleurostoma</taxon>
    </lineage>
</organism>